<keyword evidence="2" id="KW-1185">Reference proteome</keyword>
<reference evidence="1" key="1">
    <citation type="submission" date="2023-01" db="EMBL/GenBank/DDBJ databases">
        <title>Biogeochemical cycle of methane in antarctic sediments.</title>
        <authorList>
            <person name="Roldan D.M."/>
            <person name="Menes R.J."/>
        </authorList>
    </citation>
    <scope>NUCLEOTIDE SEQUENCE [LARGE SCALE GENOMIC DNA]</scope>
    <source>
        <strain evidence="1">K-2018 MAG008</strain>
    </source>
</reference>
<comment type="caution">
    <text evidence="1">The sequence shown here is derived from an EMBL/GenBank/DDBJ whole genome shotgun (WGS) entry which is preliminary data.</text>
</comment>
<dbReference type="Proteomes" id="UP001160519">
    <property type="component" value="Unassembled WGS sequence"/>
</dbReference>
<name>A0AA43Q527_9GAMM</name>
<protein>
    <submittedName>
        <fullName evidence="1">Uncharacterized protein</fullName>
    </submittedName>
</protein>
<organism evidence="1 2">
    <name type="scientific">Candidatus Methylobacter titanis</name>
    <dbReference type="NCBI Taxonomy" id="3053457"/>
    <lineage>
        <taxon>Bacteria</taxon>
        <taxon>Pseudomonadati</taxon>
        <taxon>Pseudomonadota</taxon>
        <taxon>Gammaproteobacteria</taxon>
        <taxon>Methylococcales</taxon>
        <taxon>Methylococcaceae</taxon>
        <taxon>Methylobacter</taxon>
    </lineage>
</organism>
<dbReference type="EMBL" id="JAQSDF010000002">
    <property type="protein sequence ID" value="MDI1229849.1"/>
    <property type="molecule type" value="Genomic_DNA"/>
</dbReference>
<gene>
    <name evidence="1" type="ORF">PSU93_01720</name>
</gene>
<proteinExistence type="predicted"/>
<evidence type="ECO:0000313" key="2">
    <source>
        <dbReference type="Proteomes" id="UP001160519"/>
    </source>
</evidence>
<sequence length="72" mass="8179">MQLIGRIKALEALVRHKTQSDKPIDFEADIGDPGDYDPDLFELLALTTGRRVILPNTELNGAQLRRERWGYA</sequence>
<evidence type="ECO:0000313" key="1">
    <source>
        <dbReference type="EMBL" id="MDI1229849.1"/>
    </source>
</evidence>
<dbReference type="AlphaFoldDB" id="A0AA43Q527"/>
<accession>A0AA43Q527</accession>